<comment type="caution">
    <text evidence="1">The sequence shown here is derived from an EMBL/GenBank/DDBJ whole genome shotgun (WGS) entry which is preliminary data.</text>
</comment>
<dbReference type="OrthoDB" id="2288825at2759"/>
<organism evidence="1 2">
    <name type="scientific">Syncephalastrum racemosum</name>
    <name type="common">Filamentous fungus</name>
    <dbReference type="NCBI Taxonomy" id="13706"/>
    <lineage>
        <taxon>Eukaryota</taxon>
        <taxon>Fungi</taxon>
        <taxon>Fungi incertae sedis</taxon>
        <taxon>Mucoromycota</taxon>
        <taxon>Mucoromycotina</taxon>
        <taxon>Mucoromycetes</taxon>
        <taxon>Mucorales</taxon>
        <taxon>Syncephalastraceae</taxon>
        <taxon>Syncephalastrum</taxon>
    </lineage>
</organism>
<evidence type="ECO:0000313" key="2">
    <source>
        <dbReference type="Proteomes" id="UP000242180"/>
    </source>
</evidence>
<dbReference type="AlphaFoldDB" id="A0A1X2GZE7"/>
<sequence>MPQVVDYDYAFVPTLEQPVPEEHKYIILIPHLDPGFVSYGAADPVILQYMHLTWCKTVLLIEEVLRALERNDPVAPAPGTREFCQALLVAFEERLQQGELQARFEQVKAAAVDLTRTTMEGTIISPCGIQ</sequence>
<protein>
    <submittedName>
        <fullName evidence="1">Uncharacterized protein</fullName>
    </submittedName>
</protein>
<dbReference type="Proteomes" id="UP000242180">
    <property type="component" value="Unassembled WGS sequence"/>
</dbReference>
<dbReference type="InParanoid" id="A0A1X2GZE7"/>
<proteinExistence type="predicted"/>
<reference evidence="1 2" key="1">
    <citation type="submission" date="2016-07" db="EMBL/GenBank/DDBJ databases">
        <title>Pervasive Adenine N6-methylation of Active Genes in Fungi.</title>
        <authorList>
            <consortium name="DOE Joint Genome Institute"/>
            <person name="Mondo S.J."/>
            <person name="Dannebaum R.O."/>
            <person name="Kuo R.C."/>
            <person name="Labutti K."/>
            <person name="Haridas S."/>
            <person name="Kuo A."/>
            <person name="Salamov A."/>
            <person name="Ahrendt S.R."/>
            <person name="Lipzen A."/>
            <person name="Sullivan W."/>
            <person name="Andreopoulos W.B."/>
            <person name="Clum A."/>
            <person name="Lindquist E."/>
            <person name="Daum C."/>
            <person name="Ramamoorthy G.K."/>
            <person name="Gryganskyi A."/>
            <person name="Culley D."/>
            <person name="Magnuson J.K."/>
            <person name="James T.Y."/>
            <person name="O'Malley M.A."/>
            <person name="Stajich J.E."/>
            <person name="Spatafora J.W."/>
            <person name="Visel A."/>
            <person name="Grigoriev I.V."/>
        </authorList>
    </citation>
    <scope>NUCLEOTIDE SEQUENCE [LARGE SCALE GENOMIC DNA]</scope>
    <source>
        <strain evidence="1 2">NRRL 2496</strain>
    </source>
</reference>
<dbReference type="EMBL" id="MCGN01000013">
    <property type="protein sequence ID" value="ORY89919.1"/>
    <property type="molecule type" value="Genomic_DNA"/>
</dbReference>
<name>A0A1X2GZE7_SYNRA</name>
<keyword evidence="2" id="KW-1185">Reference proteome</keyword>
<gene>
    <name evidence="1" type="ORF">BCR43DRAFT_118528</name>
</gene>
<accession>A0A1X2GZE7</accession>
<evidence type="ECO:0000313" key="1">
    <source>
        <dbReference type="EMBL" id="ORY89919.1"/>
    </source>
</evidence>